<reference evidence="12" key="1">
    <citation type="journal article" date="2023" name="G3 (Bethesda)">
        <title>A reference genome for the long-term kleptoplast-retaining sea slug Elysia crispata morphotype clarki.</title>
        <authorList>
            <person name="Eastman K.E."/>
            <person name="Pendleton A.L."/>
            <person name="Shaikh M.A."/>
            <person name="Suttiyut T."/>
            <person name="Ogas R."/>
            <person name="Tomko P."/>
            <person name="Gavelis G."/>
            <person name="Widhalm J.R."/>
            <person name="Wisecaver J.H."/>
        </authorList>
    </citation>
    <scope>NUCLEOTIDE SEQUENCE</scope>
    <source>
        <strain evidence="12">ECLA1</strain>
    </source>
</reference>
<feature type="transmembrane region" description="Helical" evidence="10">
    <location>
        <begin position="79"/>
        <end position="98"/>
    </location>
</feature>
<feature type="transmembrane region" description="Helical" evidence="10">
    <location>
        <begin position="287"/>
        <end position="314"/>
    </location>
</feature>
<evidence type="ECO:0000256" key="7">
    <source>
        <dbReference type="ARBA" id="ARBA00023170"/>
    </source>
</evidence>
<protein>
    <recommendedName>
        <fullName evidence="11">G-protein coupled receptors family 1 profile domain-containing protein</fullName>
    </recommendedName>
</protein>
<evidence type="ECO:0000256" key="3">
    <source>
        <dbReference type="ARBA" id="ARBA00022692"/>
    </source>
</evidence>
<feature type="transmembrane region" description="Helical" evidence="10">
    <location>
        <begin position="193"/>
        <end position="220"/>
    </location>
</feature>
<evidence type="ECO:0000256" key="8">
    <source>
        <dbReference type="ARBA" id="ARBA00023180"/>
    </source>
</evidence>
<dbReference type="EMBL" id="JAWDGP010007596">
    <property type="protein sequence ID" value="KAK3711808.1"/>
    <property type="molecule type" value="Genomic_DNA"/>
</dbReference>
<evidence type="ECO:0000256" key="1">
    <source>
        <dbReference type="ARBA" id="ARBA00004651"/>
    </source>
</evidence>
<dbReference type="PANTHER" id="PTHR24246:SF27">
    <property type="entry name" value="ADENOSINE RECEPTOR, ISOFORM A"/>
    <property type="match status" value="1"/>
</dbReference>
<dbReference type="GO" id="GO:0005886">
    <property type="term" value="C:plasma membrane"/>
    <property type="evidence" value="ECO:0007669"/>
    <property type="project" value="UniProtKB-SubCell"/>
</dbReference>
<dbReference type="PROSITE" id="PS00237">
    <property type="entry name" value="G_PROTEIN_RECEP_F1_1"/>
    <property type="match status" value="1"/>
</dbReference>
<feature type="transmembrane region" description="Helical" evidence="10">
    <location>
        <begin position="38"/>
        <end position="67"/>
    </location>
</feature>
<organism evidence="12 13">
    <name type="scientific">Elysia crispata</name>
    <name type="common">lettuce slug</name>
    <dbReference type="NCBI Taxonomy" id="231223"/>
    <lineage>
        <taxon>Eukaryota</taxon>
        <taxon>Metazoa</taxon>
        <taxon>Spiralia</taxon>
        <taxon>Lophotrochozoa</taxon>
        <taxon>Mollusca</taxon>
        <taxon>Gastropoda</taxon>
        <taxon>Heterobranchia</taxon>
        <taxon>Euthyneura</taxon>
        <taxon>Panpulmonata</taxon>
        <taxon>Sacoglossa</taxon>
        <taxon>Placobranchoidea</taxon>
        <taxon>Plakobranchidae</taxon>
        <taxon>Elysia</taxon>
    </lineage>
</organism>
<dbReference type="SUPFAM" id="SSF81321">
    <property type="entry name" value="Family A G protein-coupled receptor-like"/>
    <property type="match status" value="1"/>
</dbReference>
<keyword evidence="3 10" id="KW-0812">Transmembrane</keyword>
<comment type="caution">
    <text evidence="12">The sequence shown here is derived from an EMBL/GenBank/DDBJ whole genome shotgun (WGS) entry which is preliminary data.</text>
</comment>
<dbReference type="InterPro" id="IPR000276">
    <property type="entry name" value="GPCR_Rhodpsn"/>
</dbReference>
<name>A0AAE0XTX9_9GAST</name>
<evidence type="ECO:0000256" key="10">
    <source>
        <dbReference type="SAM" id="Phobius"/>
    </source>
</evidence>
<dbReference type="GO" id="GO:0004930">
    <property type="term" value="F:G protein-coupled receptor activity"/>
    <property type="evidence" value="ECO:0007669"/>
    <property type="project" value="UniProtKB-KW"/>
</dbReference>
<dbReference type="AlphaFoldDB" id="A0AAE0XTX9"/>
<evidence type="ECO:0000259" key="11">
    <source>
        <dbReference type="PROSITE" id="PS50262"/>
    </source>
</evidence>
<keyword evidence="5" id="KW-0297">G-protein coupled receptor</keyword>
<accession>A0AAE0XTX9</accession>
<dbReference type="Proteomes" id="UP001283361">
    <property type="component" value="Unassembled WGS sequence"/>
</dbReference>
<comment type="subcellular location">
    <subcellularLocation>
        <location evidence="1">Cell membrane</location>
        <topology evidence="1">Multi-pass membrane protein</topology>
    </subcellularLocation>
</comment>
<feature type="transmembrane region" description="Helical" evidence="10">
    <location>
        <begin position="118"/>
        <end position="138"/>
    </location>
</feature>
<dbReference type="CDD" id="cd00637">
    <property type="entry name" value="7tm_classA_rhodopsin-like"/>
    <property type="match status" value="1"/>
</dbReference>
<sequence>MNISRQLTDKNNNSFVALKETDEAGQIIPLLSFNTYTIFLMVNGFGLTASFSVLGIFSNILNIVVYIKLGLRETTNISFFALAIVDWLLSVCLCLSAATRLSDISPYGAAIINLGYHVSMFMFPCTGVGAWIIFLLSAERCLCIVMPLKVKTIVTRQRIVCLISGMVVYEAVFLVLTLTLVHSPHKQSNRIRLFLTLSFVSIPVFVCFILVLLFTSFMVIRLRQSLEWRTATSTQSTKTSGAKERKVVLSVLWICVMFIVCFTPFIVCFVATIIYPRFSLWDPYYGWLVHIIYTFSYMFQTVSSSSNIFVYYTLQEDQNNAELIKGVGGSCYCAEIVLVEILIVTGEFMRSSSYSQEHSSMVPVLIIRGLPVMIP</sequence>
<proteinExistence type="predicted"/>
<feature type="domain" description="G-protein coupled receptors family 1 profile" evidence="11">
    <location>
        <begin position="58"/>
        <end position="311"/>
    </location>
</feature>
<dbReference type="PANTHER" id="PTHR24246">
    <property type="entry name" value="OLFACTORY RECEPTOR AND ADENOSINE RECEPTOR"/>
    <property type="match status" value="1"/>
</dbReference>
<keyword evidence="8" id="KW-0325">Glycoprotein</keyword>
<evidence type="ECO:0000256" key="2">
    <source>
        <dbReference type="ARBA" id="ARBA00022475"/>
    </source>
</evidence>
<dbReference type="PROSITE" id="PS50262">
    <property type="entry name" value="G_PROTEIN_RECEP_F1_2"/>
    <property type="match status" value="1"/>
</dbReference>
<keyword evidence="7" id="KW-0675">Receptor</keyword>
<evidence type="ECO:0000256" key="6">
    <source>
        <dbReference type="ARBA" id="ARBA00023136"/>
    </source>
</evidence>
<gene>
    <name evidence="12" type="ORF">RRG08_037012</name>
</gene>
<dbReference type="Gene3D" id="1.20.1070.10">
    <property type="entry name" value="Rhodopsin 7-helix transmembrane proteins"/>
    <property type="match status" value="1"/>
</dbReference>
<keyword evidence="13" id="KW-1185">Reference proteome</keyword>
<evidence type="ECO:0000313" key="12">
    <source>
        <dbReference type="EMBL" id="KAK3711808.1"/>
    </source>
</evidence>
<keyword evidence="2" id="KW-1003">Cell membrane</keyword>
<feature type="transmembrane region" description="Helical" evidence="10">
    <location>
        <begin position="247"/>
        <end position="275"/>
    </location>
</feature>
<keyword evidence="6 10" id="KW-0472">Membrane</keyword>
<evidence type="ECO:0000256" key="5">
    <source>
        <dbReference type="ARBA" id="ARBA00023040"/>
    </source>
</evidence>
<keyword evidence="4 10" id="KW-1133">Transmembrane helix</keyword>
<feature type="transmembrane region" description="Helical" evidence="10">
    <location>
        <begin position="159"/>
        <end position="181"/>
    </location>
</feature>
<evidence type="ECO:0000313" key="13">
    <source>
        <dbReference type="Proteomes" id="UP001283361"/>
    </source>
</evidence>
<dbReference type="InterPro" id="IPR017452">
    <property type="entry name" value="GPCR_Rhodpsn_7TM"/>
</dbReference>
<dbReference type="Pfam" id="PF00001">
    <property type="entry name" value="7tm_1"/>
    <property type="match status" value="1"/>
</dbReference>
<evidence type="ECO:0000256" key="9">
    <source>
        <dbReference type="ARBA" id="ARBA00023224"/>
    </source>
</evidence>
<evidence type="ECO:0000256" key="4">
    <source>
        <dbReference type="ARBA" id="ARBA00022989"/>
    </source>
</evidence>
<keyword evidence="9" id="KW-0807">Transducer</keyword>